<evidence type="ECO:0000259" key="6">
    <source>
        <dbReference type="PROSITE" id="PS50949"/>
    </source>
</evidence>
<dbReference type="SMART" id="SM00345">
    <property type="entry name" value="HTH_GNTR"/>
    <property type="match status" value="1"/>
</dbReference>
<dbReference type="KEGG" id="hbh:E4T21_12140"/>
<proteinExistence type="inferred from homology"/>
<dbReference type="Pfam" id="PF00155">
    <property type="entry name" value="Aminotran_1_2"/>
    <property type="match status" value="1"/>
</dbReference>
<evidence type="ECO:0000313" key="7">
    <source>
        <dbReference type="EMBL" id="QEM82214.1"/>
    </source>
</evidence>
<reference evidence="7" key="1">
    <citation type="submission" date="2021-02" db="EMBL/GenBank/DDBJ databases">
        <title>Strain Y2R2, a novel species of the genus Halomonas.</title>
        <authorList>
            <person name="Huang H."/>
        </authorList>
    </citation>
    <scope>NUCLEOTIDE SEQUENCE</scope>
    <source>
        <strain evidence="7">Y2R2</strain>
    </source>
</reference>
<dbReference type="PROSITE" id="PS50949">
    <property type="entry name" value="HTH_GNTR"/>
    <property type="match status" value="1"/>
</dbReference>
<keyword evidence="8" id="KW-1185">Reference proteome</keyword>
<dbReference type="Gene3D" id="1.10.10.10">
    <property type="entry name" value="Winged helix-like DNA-binding domain superfamily/Winged helix DNA-binding domain"/>
    <property type="match status" value="1"/>
</dbReference>
<evidence type="ECO:0000313" key="8">
    <source>
        <dbReference type="Proteomes" id="UP000324285"/>
    </source>
</evidence>
<comment type="similarity">
    <text evidence="1">In the C-terminal section; belongs to the class-I pyridoxal-phosphate-dependent aminotransferase family.</text>
</comment>
<dbReference type="GO" id="GO:0003700">
    <property type="term" value="F:DNA-binding transcription factor activity"/>
    <property type="evidence" value="ECO:0007669"/>
    <property type="project" value="InterPro"/>
</dbReference>
<dbReference type="GO" id="GO:0008483">
    <property type="term" value="F:transaminase activity"/>
    <property type="evidence" value="ECO:0007669"/>
    <property type="project" value="UniProtKB-KW"/>
</dbReference>
<keyword evidence="7" id="KW-0808">Transferase</keyword>
<dbReference type="OrthoDB" id="9804020at2"/>
<dbReference type="SUPFAM" id="SSF46785">
    <property type="entry name" value="Winged helix' DNA-binding domain"/>
    <property type="match status" value="1"/>
</dbReference>
<dbReference type="InterPro" id="IPR004839">
    <property type="entry name" value="Aminotransferase_I/II_large"/>
</dbReference>
<dbReference type="CDD" id="cd07377">
    <property type="entry name" value="WHTH_GntR"/>
    <property type="match status" value="1"/>
</dbReference>
<dbReference type="EMBL" id="CP038437">
    <property type="protein sequence ID" value="QEM82214.1"/>
    <property type="molecule type" value="Genomic_DNA"/>
</dbReference>
<dbReference type="InterPro" id="IPR015421">
    <property type="entry name" value="PyrdxlP-dep_Trfase_major"/>
</dbReference>
<keyword evidence="2" id="KW-0663">Pyridoxal phosphate</keyword>
<dbReference type="Gene3D" id="3.40.640.10">
    <property type="entry name" value="Type I PLP-dependent aspartate aminotransferase-like (Major domain)"/>
    <property type="match status" value="1"/>
</dbReference>
<dbReference type="PANTHER" id="PTHR46577">
    <property type="entry name" value="HTH-TYPE TRANSCRIPTIONAL REGULATORY PROTEIN GABR"/>
    <property type="match status" value="1"/>
</dbReference>
<dbReference type="CDD" id="cd00609">
    <property type="entry name" value="AAT_like"/>
    <property type="match status" value="1"/>
</dbReference>
<dbReference type="InterPro" id="IPR015424">
    <property type="entry name" value="PyrdxlP-dep_Trfase"/>
</dbReference>
<dbReference type="RefSeq" id="WP_149285236.1">
    <property type="nucleotide sequence ID" value="NZ_CP038437.2"/>
</dbReference>
<gene>
    <name evidence="7" type="ORF">E4T21_12140</name>
</gene>
<dbReference type="GO" id="GO:0030170">
    <property type="term" value="F:pyridoxal phosphate binding"/>
    <property type="evidence" value="ECO:0007669"/>
    <property type="project" value="InterPro"/>
</dbReference>
<dbReference type="GO" id="GO:0003677">
    <property type="term" value="F:DNA binding"/>
    <property type="evidence" value="ECO:0007669"/>
    <property type="project" value="UniProtKB-KW"/>
</dbReference>
<dbReference type="SUPFAM" id="SSF53383">
    <property type="entry name" value="PLP-dependent transferases"/>
    <property type="match status" value="1"/>
</dbReference>
<name>A0A5C1NGC0_9GAMM</name>
<evidence type="ECO:0000256" key="4">
    <source>
        <dbReference type="ARBA" id="ARBA00023125"/>
    </source>
</evidence>
<dbReference type="Proteomes" id="UP000324285">
    <property type="component" value="Chromosome"/>
</dbReference>
<organism evidence="7 8">
    <name type="scientific">Halomonas binhaiensis</name>
    <dbReference type="NCBI Taxonomy" id="2562282"/>
    <lineage>
        <taxon>Bacteria</taxon>
        <taxon>Pseudomonadati</taxon>
        <taxon>Pseudomonadota</taxon>
        <taxon>Gammaproteobacteria</taxon>
        <taxon>Oceanospirillales</taxon>
        <taxon>Halomonadaceae</taxon>
        <taxon>Halomonas</taxon>
    </lineage>
</organism>
<dbReference type="AlphaFoldDB" id="A0A5C1NGC0"/>
<evidence type="ECO:0000256" key="5">
    <source>
        <dbReference type="ARBA" id="ARBA00023163"/>
    </source>
</evidence>
<dbReference type="InterPro" id="IPR051446">
    <property type="entry name" value="HTH_trans_reg/aminotransferase"/>
</dbReference>
<keyword evidence="3" id="KW-0805">Transcription regulation</keyword>
<keyword evidence="7" id="KW-0032">Aminotransferase</keyword>
<sequence length="470" mass="51493">MTIWVPEFGASAPDAKAIPRYRQIAESIGKAIEAGELSPGDRLPPQRQLADRLNVTVGTVTRAYNEAHHLGWVQSRVGSGTYVRDQDSSTASAFGMQPRECSDGVIDMSLSFAPPHPWRQQCLGEVLASIASDPATVAEVGEYQADIGTPHHRQALAAWLNNLSFPVFGSLIVTQGGQHGIDLCLRILTRPGDLVAADALTYPGFNSAARHAHLKTLGIPLDEYGMDIAALERLCQRQVPSLVYVTPDQNNPTGAQLTEERRIQLAELARRHDFWIIEDSVQYVPSADRGTSMADLAPERTLHIFSTSKLLSGGLRVGTLQVPDVLRERLGSALRAQSWMVPPLMVEAACRWIASPRAQQLHDWQVEELQFRQKLAQQRLAAYHPRGLARGSNLWLPLPEGRRASEVHALLDQAGVRVATPEPFCTGSEAAPQALRLCVGSPDSRDALERALNIILEVLEHEGTSPWSTL</sequence>
<dbReference type="Pfam" id="PF00392">
    <property type="entry name" value="GntR"/>
    <property type="match status" value="1"/>
</dbReference>
<evidence type="ECO:0000256" key="1">
    <source>
        <dbReference type="ARBA" id="ARBA00005384"/>
    </source>
</evidence>
<evidence type="ECO:0000256" key="2">
    <source>
        <dbReference type="ARBA" id="ARBA00022898"/>
    </source>
</evidence>
<keyword evidence="4" id="KW-0238">DNA-binding</keyword>
<keyword evidence="5" id="KW-0804">Transcription</keyword>
<accession>A0A5C1NGC0</accession>
<dbReference type="InterPro" id="IPR000524">
    <property type="entry name" value="Tscrpt_reg_HTH_GntR"/>
</dbReference>
<evidence type="ECO:0000256" key="3">
    <source>
        <dbReference type="ARBA" id="ARBA00023015"/>
    </source>
</evidence>
<dbReference type="InterPro" id="IPR036390">
    <property type="entry name" value="WH_DNA-bd_sf"/>
</dbReference>
<feature type="domain" description="HTH gntR-type" evidence="6">
    <location>
        <begin position="18"/>
        <end position="86"/>
    </location>
</feature>
<protein>
    <submittedName>
        <fullName evidence="7">PLP-dependent aminotransferase family protein</fullName>
    </submittedName>
</protein>
<dbReference type="InterPro" id="IPR036388">
    <property type="entry name" value="WH-like_DNA-bd_sf"/>
</dbReference>
<dbReference type="PANTHER" id="PTHR46577:SF1">
    <property type="entry name" value="HTH-TYPE TRANSCRIPTIONAL REGULATORY PROTEIN GABR"/>
    <property type="match status" value="1"/>
</dbReference>